<evidence type="ECO:0000256" key="1">
    <source>
        <dbReference type="SAM" id="MobiDB-lite"/>
    </source>
</evidence>
<protein>
    <submittedName>
        <fullName evidence="3">Phosphohydrolase</fullName>
    </submittedName>
</protein>
<keyword evidence="3" id="KW-0378">Hydrolase</keyword>
<dbReference type="Proteomes" id="UP000252530">
    <property type="component" value="Unassembled WGS sequence"/>
</dbReference>
<dbReference type="SUPFAM" id="SSF109604">
    <property type="entry name" value="HD-domain/PDEase-like"/>
    <property type="match status" value="1"/>
</dbReference>
<gene>
    <name evidence="3" type="ORF">CRD60_07650</name>
</gene>
<dbReference type="RefSeq" id="WP_113860686.1">
    <property type="nucleotide sequence ID" value="NZ_PDCG01000010.1"/>
</dbReference>
<sequence>MTVSIPSIEETDQLHRAIAPSQAAYELIHTHCLIVADITSRLVRRQNALFSRRCTLPTDAPELTGHYDLPALLGDTGTGVPSAGGFSDSAETVGSVGLTDFSDAAGPAGSSNPDSHMPQSAPVPGSARAHITAPVVPPTDGVTGGIVPPRLLGEHEAVIGALLHDIGTYLVLKADGSDGGPLEFDGSNYILHGLRGYRYLLDQGVDESIAQFARNHTGVGLTAEQVKAQDLPLPVDDYVPMNLEQEVVMVADKYNSKSTPPKFLTAAAYAAKAARFGESNRRNWLDLLVKYGVPDIPSMARHYQQRLVEE</sequence>
<dbReference type="GO" id="GO:0016787">
    <property type="term" value="F:hydrolase activity"/>
    <property type="evidence" value="ECO:0007669"/>
    <property type="project" value="UniProtKB-KW"/>
</dbReference>
<keyword evidence="4" id="KW-1185">Reference proteome</keyword>
<dbReference type="AlphaFoldDB" id="A0A366K7R4"/>
<evidence type="ECO:0000259" key="2">
    <source>
        <dbReference type="Pfam" id="PF01966"/>
    </source>
</evidence>
<dbReference type="Pfam" id="PF01966">
    <property type="entry name" value="HD"/>
    <property type="match status" value="1"/>
</dbReference>
<dbReference type="CDD" id="cd00077">
    <property type="entry name" value="HDc"/>
    <property type="match status" value="1"/>
</dbReference>
<reference evidence="3 4" key="1">
    <citation type="submission" date="2017-10" db="EMBL/GenBank/DDBJ databases">
        <title>Bifidobacterium xylocopum sp. nov. and Bifidobacterium aemilianum sp. nov., from the carpenter bee (Xylocopa violacea) digestive tract.</title>
        <authorList>
            <person name="Alberoni D."/>
            <person name="Baffoni L."/>
            <person name="Di Gioia D."/>
            <person name="Gaggia F."/>
            <person name="Biavati B."/>
        </authorList>
    </citation>
    <scope>NUCLEOTIDE SEQUENCE [LARGE SCALE GENOMIC DNA]</scope>
    <source>
        <strain evidence="3 4">XV10</strain>
    </source>
</reference>
<feature type="domain" description="HD" evidence="2">
    <location>
        <begin position="156"/>
        <end position="254"/>
    </location>
</feature>
<comment type="caution">
    <text evidence="3">The sequence shown here is derived from an EMBL/GenBank/DDBJ whole genome shotgun (WGS) entry which is preliminary data.</text>
</comment>
<organism evidence="3 4">
    <name type="scientific">Bifidobacterium aemilianum</name>
    <dbReference type="NCBI Taxonomy" id="2493120"/>
    <lineage>
        <taxon>Bacteria</taxon>
        <taxon>Bacillati</taxon>
        <taxon>Actinomycetota</taxon>
        <taxon>Actinomycetes</taxon>
        <taxon>Bifidobacteriales</taxon>
        <taxon>Bifidobacteriaceae</taxon>
        <taxon>Bifidobacterium</taxon>
    </lineage>
</organism>
<dbReference type="EMBL" id="PDCG01000010">
    <property type="protein sequence ID" value="RBP97292.1"/>
    <property type="molecule type" value="Genomic_DNA"/>
</dbReference>
<name>A0A366K7R4_9BIFI</name>
<evidence type="ECO:0000313" key="4">
    <source>
        <dbReference type="Proteomes" id="UP000252530"/>
    </source>
</evidence>
<dbReference type="InterPro" id="IPR003607">
    <property type="entry name" value="HD/PDEase_dom"/>
</dbReference>
<dbReference type="InterPro" id="IPR006674">
    <property type="entry name" value="HD_domain"/>
</dbReference>
<evidence type="ECO:0000313" key="3">
    <source>
        <dbReference type="EMBL" id="RBP97292.1"/>
    </source>
</evidence>
<dbReference type="Gene3D" id="1.10.3210.10">
    <property type="entry name" value="Hypothetical protein af1432"/>
    <property type="match status" value="1"/>
</dbReference>
<proteinExistence type="predicted"/>
<feature type="compositionally biased region" description="Polar residues" evidence="1">
    <location>
        <begin position="109"/>
        <end position="118"/>
    </location>
</feature>
<accession>A0A366K7R4</accession>
<dbReference type="OrthoDB" id="1722553at2"/>
<feature type="region of interest" description="Disordered" evidence="1">
    <location>
        <begin position="97"/>
        <end position="132"/>
    </location>
</feature>